<evidence type="ECO:0000313" key="4">
    <source>
        <dbReference type="Proteomes" id="UP000257039"/>
    </source>
</evidence>
<keyword evidence="4" id="KW-1185">Reference proteome</keyword>
<keyword evidence="1" id="KW-0812">Transmembrane</keyword>
<sequence>MNIILPSLIAVLLYAAGSVYQGRALVQGHTIHKPLIQGIALSASILQMLSIYFVLHTQQGIDLSYVNVGSLISWLIINVVLLSSLRKPVENLFVILFPIAATTILLSAFHLSPTDIKTNLSAGMILHVLFSVLAYSILTIAFCQALLLAYQDYRLKHRHPTGIIRLFPPLQTMESLLFEFLWAGLLLLSCSLFSGFITLDDSFVQSHKASLSIIAWLVFAILLWGRHALGWRGITAIRWTICGFTLLVLAYFGSKLLLDLIKQAG</sequence>
<dbReference type="AlphaFoldDB" id="A0A4P9VNU9"/>
<dbReference type="PANTHER" id="PTHR38034">
    <property type="entry name" value="INNER MEMBRANE PROTEIN YPJD"/>
    <property type="match status" value="1"/>
</dbReference>
<feature type="transmembrane region" description="Helical" evidence="1">
    <location>
        <begin position="236"/>
        <end position="258"/>
    </location>
</feature>
<keyword evidence="1" id="KW-0472">Membrane</keyword>
<feature type="transmembrane region" description="Helical" evidence="1">
    <location>
        <begin position="124"/>
        <end position="150"/>
    </location>
</feature>
<comment type="caution">
    <text evidence="3">The sequence shown here is derived from an EMBL/GenBank/DDBJ whole genome shotgun (WGS) entry which is preliminary data.</text>
</comment>
<feature type="transmembrane region" description="Helical" evidence="1">
    <location>
        <begin position="34"/>
        <end position="54"/>
    </location>
</feature>
<dbReference type="GO" id="GO:0005886">
    <property type="term" value="C:plasma membrane"/>
    <property type="evidence" value="ECO:0007669"/>
    <property type="project" value="TreeGrafter"/>
</dbReference>
<feature type="transmembrane region" description="Helical" evidence="1">
    <location>
        <begin position="211"/>
        <end position="230"/>
    </location>
</feature>
<dbReference type="GO" id="GO:0017004">
    <property type="term" value="P:cytochrome complex assembly"/>
    <property type="evidence" value="ECO:0007669"/>
    <property type="project" value="InterPro"/>
</dbReference>
<dbReference type="GO" id="GO:0020037">
    <property type="term" value="F:heme binding"/>
    <property type="evidence" value="ECO:0007669"/>
    <property type="project" value="InterPro"/>
</dbReference>
<dbReference type="RefSeq" id="WP_027706987.1">
    <property type="nucleotide sequence ID" value="NZ_JAEVHG010000002.1"/>
</dbReference>
<reference evidence="3 4" key="1">
    <citation type="submission" date="2017-04" db="EMBL/GenBank/DDBJ databases">
        <title>Draft genome sequence of Zooshikella ganghwensis VG4 isolated from Red Sea sediments.</title>
        <authorList>
            <person name="Rehman Z."/>
            <person name="Alam I."/>
            <person name="Kamau A."/>
            <person name="Bajic V."/>
            <person name="Leiknes T."/>
        </authorList>
    </citation>
    <scope>NUCLEOTIDE SEQUENCE [LARGE SCALE GENOMIC DNA]</scope>
    <source>
        <strain evidence="3 4">VG4</strain>
    </source>
</reference>
<evidence type="ECO:0000256" key="1">
    <source>
        <dbReference type="SAM" id="Phobius"/>
    </source>
</evidence>
<dbReference type="InterPro" id="IPR052372">
    <property type="entry name" value="YpjD/HemX"/>
</dbReference>
<feature type="transmembrane region" description="Helical" evidence="1">
    <location>
        <begin position="180"/>
        <end position="199"/>
    </location>
</feature>
<evidence type="ECO:0000313" key="3">
    <source>
        <dbReference type="EMBL" id="RDH45103.1"/>
    </source>
</evidence>
<feature type="transmembrane region" description="Helical" evidence="1">
    <location>
        <begin position="66"/>
        <end position="85"/>
    </location>
</feature>
<proteinExistence type="predicted"/>
<keyword evidence="1" id="KW-1133">Transmembrane helix</keyword>
<name>A0A4P9VNU9_9GAMM</name>
<accession>A0A4P9VNU9</accession>
<evidence type="ECO:0000259" key="2">
    <source>
        <dbReference type="Pfam" id="PF01578"/>
    </source>
</evidence>
<feature type="domain" description="Cytochrome c assembly protein" evidence="2">
    <location>
        <begin position="42"/>
        <end position="258"/>
    </location>
</feature>
<dbReference type="InterPro" id="IPR002541">
    <property type="entry name" value="Cyt_c_assembly"/>
</dbReference>
<dbReference type="Proteomes" id="UP000257039">
    <property type="component" value="Unassembled WGS sequence"/>
</dbReference>
<feature type="transmembrane region" description="Helical" evidence="1">
    <location>
        <begin position="91"/>
        <end position="112"/>
    </location>
</feature>
<dbReference type="Pfam" id="PF01578">
    <property type="entry name" value="Cytochrom_C_asm"/>
    <property type="match status" value="1"/>
</dbReference>
<organism evidence="3 4">
    <name type="scientific">Zooshikella ganghwensis</name>
    <dbReference type="NCBI Taxonomy" id="202772"/>
    <lineage>
        <taxon>Bacteria</taxon>
        <taxon>Pseudomonadati</taxon>
        <taxon>Pseudomonadota</taxon>
        <taxon>Gammaproteobacteria</taxon>
        <taxon>Oceanospirillales</taxon>
        <taxon>Zooshikellaceae</taxon>
        <taxon>Zooshikella</taxon>
    </lineage>
</organism>
<dbReference type="PANTHER" id="PTHR38034:SF1">
    <property type="entry name" value="INNER MEMBRANE PROTEIN YPJD"/>
    <property type="match status" value="1"/>
</dbReference>
<dbReference type="EMBL" id="NDXW01000001">
    <property type="protein sequence ID" value="RDH45103.1"/>
    <property type="molecule type" value="Genomic_DNA"/>
</dbReference>
<gene>
    <name evidence="3" type="ORF">B9G39_17590</name>
</gene>
<protein>
    <submittedName>
        <fullName evidence="3">Inner membrane protein YpjD</fullName>
    </submittedName>
</protein>